<dbReference type="InterPro" id="IPR053136">
    <property type="entry name" value="UTP_pyrophosphatase-like"/>
</dbReference>
<dbReference type="CDD" id="cd07344">
    <property type="entry name" value="M48_yhfN_like"/>
    <property type="match status" value="1"/>
</dbReference>
<proteinExistence type="predicted"/>
<sequence>MGAPVVTAPVGMSDAALERFVRGHADWLADKLSRQTPARPFEDGAFVPVRGVEHRIDHHPGRRGTMWLDEDDGQPLLCVAGEEQYVARRVTDGLKRMARADLEASVVRHAAAVNRTVTSLKVKETRSQWGSCTNKGALSFSWRLIMAPPFVLDYVAAHEVAHLVEHNHSDRFWRLTEKLAPQTPEACRWLKQQGPHLFTIGTGG</sequence>
<keyword evidence="3" id="KW-1185">Reference proteome</keyword>
<keyword evidence="2" id="KW-0378">Hydrolase</keyword>
<dbReference type="PANTHER" id="PTHR30399:SF1">
    <property type="entry name" value="UTP PYROPHOSPHATASE"/>
    <property type="match status" value="1"/>
</dbReference>
<comment type="caution">
    <text evidence="2">The sequence shown here is derived from an EMBL/GenBank/DDBJ whole genome shotgun (WGS) entry which is preliminary data.</text>
</comment>
<dbReference type="Pfam" id="PF01863">
    <property type="entry name" value="YgjP-like"/>
    <property type="match status" value="1"/>
</dbReference>
<reference evidence="2" key="1">
    <citation type="submission" date="2023-07" db="EMBL/GenBank/DDBJ databases">
        <title>Genomic Encyclopedia of Type Strains, Phase IV (KMG-IV): sequencing the most valuable type-strain genomes for metagenomic binning, comparative biology and taxonomic classification.</title>
        <authorList>
            <person name="Goeker M."/>
        </authorList>
    </citation>
    <scope>NUCLEOTIDE SEQUENCE</scope>
    <source>
        <strain evidence="2">DSM 21202</strain>
    </source>
</reference>
<accession>A0AAE3VND8</accession>
<evidence type="ECO:0000313" key="2">
    <source>
        <dbReference type="EMBL" id="MDQ0315226.1"/>
    </source>
</evidence>
<dbReference type="Gene3D" id="3.30.2010.10">
    <property type="entry name" value="Metalloproteases ('zincins'), catalytic domain"/>
    <property type="match status" value="1"/>
</dbReference>
<name>A0AAE3VND8_9HYPH</name>
<dbReference type="InterPro" id="IPR002725">
    <property type="entry name" value="YgjP-like_metallopeptidase"/>
</dbReference>
<protein>
    <submittedName>
        <fullName evidence="2">Metal-dependent hydrolase</fullName>
    </submittedName>
</protein>
<dbReference type="Proteomes" id="UP001229244">
    <property type="component" value="Unassembled WGS sequence"/>
</dbReference>
<organism evidence="2 3">
    <name type="scientific">Amorphus orientalis</name>
    <dbReference type="NCBI Taxonomy" id="649198"/>
    <lineage>
        <taxon>Bacteria</taxon>
        <taxon>Pseudomonadati</taxon>
        <taxon>Pseudomonadota</taxon>
        <taxon>Alphaproteobacteria</taxon>
        <taxon>Hyphomicrobiales</taxon>
        <taxon>Amorphaceae</taxon>
        <taxon>Amorphus</taxon>
    </lineage>
</organism>
<dbReference type="EMBL" id="JAUSUL010000002">
    <property type="protein sequence ID" value="MDQ0315226.1"/>
    <property type="molecule type" value="Genomic_DNA"/>
</dbReference>
<evidence type="ECO:0000259" key="1">
    <source>
        <dbReference type="Pfam" id="PF01863"/>
    </source>
</evidence>
<gene>
    <name evidence="2" type="ORF">J2S73_001683</name>
</gene>
<dbReference type="GO" id="GO:0016787">
    <property type="term" value="F:hydrolase activity"/>
    <property type="evidence" value="ECO:0007669"/>
    <property type="project" value="UniProtKB-KW"/>
</dbReference>
<evidence type="ECO:0000313" key="3">
    <source>
        <dbReference type="Proteomes" id="UP001229244"/>
    </source>
</evidence>
<dbReference type="AlphaFoldDB" id="A0AAE3VND8"/>
<dbReference type="PANTHER" id="PTHR30399">
    <property type="entry name" value="UNCHARACTERIZED PROTEIN YGJP"/>
    <property type="match status" value="1"/>
</dbReference>
<feature type="domain" description="YgjP-like metallopeptidase" evidence="1">
    <location>
        <begin position="5"/>
        <end position="192"/>
    </location>
</feature>